<evidence type="ECO:0000256" key="11">
    <source>
        <dbReference type="ARBA" id="ARBA00023268"/>
    </source>
</evidence>
<dbReference type="Pfam" id="PF00383">
    <property type="entry name" value="dCMP_cyt_deam_1"/>
    <property type="match status" value="1"/>
</dbReference>
<reference evidence="17 18" key="1">
    <citation type="submission" date="2013-11" db="EMBL/GenBank/DDBJ databases">
        <title>Metagenomic analysis of a methanogenic consortium involved in long chain n-alkane degradation.</title>
        <authorList>
            <person name="Davidova I.A."/>
            <person name="Callaghan A.V."/>
            <person name="Wawrik B."/>
            <person name="Pruitt S."/>
            <person name="Marks C."/>
            <person name="Duncan K.E."/>
            <person name="Suflita J.M."/>
        </authorList>
    </citation>
    <scope>NUCLEOTIDE SEQUENCE [LARGE SCALE GENOMIC DNA]</scope>
    <source>
        <strain evidence="17 18">SPR</strain>
    </source>
</reference>
<dbReference type="EC" id="3.5.4.26" evidence="12"/>
<dbReference type="CDD" id="cd01284">
    <property type="entry name" value="Riboflavin_deaminase-reductase"/>
    <property type="match status" value="1"/>
</dbReference>
<feature type="binding site" evidence="14">
    <location>
        <position position="164"/>
    </location>
    <ligand>
        <name>NADP(+)</name>
        <dbReference type="ChEBI" id="CHEBI:58349"/>
    </ligand>
</feature>
<dbReference type="SUPFAM" id="SSF53927">
    <property type="entry name" value="Cytidine deaminase-like"/>
    <property type="match status" value="1"/>
</dbReference>
<evidence type="ECO:0000256" key="10">
    <source>
        <dbReference type="ARBA" id="ARBA00023002"/>
    </source>
</evidence>
<dbReference type="OrthoDB" id="9800865at2"/>
<dbReference type="InterPro" id="IPR016193">
    <property type="entry name" value="Cytidine_deaminase-like"/>
</dbReference>
<dbReference type="NCBIfam" id="TIGR00326">
    <property type="entry name" value="eubact_ribD"/>
    <property type="match status" value="1"/>
</dbReference>
<feature type="binding site" evidence="14">
    <location>
        <position position="178"/>
    </location>
    <ligand>
        <name>substrate</name>
    </ligand>
</feature>
<evidence type="ECO:0000256" key="6">
    <source>
        <dbReference type="ARBA" id="ARBA00022619"/>
    </source>
</evidence>
<comment type="catalytic activity">
    <reaction evidence="12">
        <text>2,5-diamino-6-hydroxy-4-(5-phosphoribosylamino)-pyrimidine + H2O + H(+) = 5-amino-6-(5-phospho-D-ribosylamino)uracil + NH4(+)</text>
        <dbReference type="Rhea" id="RHEA:21868"/>
        <dbReference type="ChEBI" id="CHEBI:15377"/>
        <dbReference type="ChEBI" id="CHEBI:15378"/>
        <dbReference type="ChEBI" id="CHEBI:28938"/>
        <dbReference type="ChEBI" id="CHEBI:58453"/>
        <dbReference type="ChEBI" id="CHEBI:58614"/>
        <dbReference type="EC" id="3.5.4.26"/>
    </reaction>
</comment>
<dbReference type="InterPro" id="IPR004794">
    <property type="entry name" value="Eubact_RibD"/>
</dbReference>
<dbReference type="PIRSF" id="PIRSF006769">
    <property type="entry name" value="RibD"/>
    <property type="match status" value="1"/>
</dbReference>
<feature type="binding site" evidence="14">
    <location>
        <position position="194"/>
    </location>
    <ligand>
        <name>NADP(+)</name>
        <dbReference type="ChEBI" id="CHEBI:58349"/>
    </ligand>
</feature>
<name>A0A0D2IZD2_9BACT</name>
<dbReference type="GO" id="GO:0050661">
    <property type="term" value="F:NADP binding"/>
    <property type="evidence" value="ECO:0007669"/>
    <property type="project" value="InterPro"/>
</dbReference>
<dbReference type="PROSITE" id="PS51747">
    <property type="entry name" value="CYT_DCMP_DEAMINASES_2"/>
    <property type="match status" value="1"/>
</dbReference>
<keyword evidence="18" id="KW-1185">Reference proteome</keyword>
<dbReference type="InterPro" id="IPR024072">
    <property type="entry name" value="DHFR-like_dom_sf"/>
</dbReference>
<keyword evidence="9 12" id="KW-0521">NADP</keyword>
<dbReference type="PANTHER" id="PTHR38011:SF7">
    <property type="entry name" value="2,5-DIAMINO-6-RIBOSYLAMINO-4(3H)-PYRIMIDINONE 5'-PHOSPHATE REDUCTASE"/>
    <property type="match status" value="1"/>
</dbReference>
<feature type="binding site" evidence="14">
    <location>
        <position position="190"/>
    </location>
    <ligand>
        <name>NADP(+)</name>
        <dbReference type="ChEBI" id="CHEBI:58349"/>
    </ligand>
</feature>
<feature type="binding site" evidence="14">
    <location>
        <position position="198"/>
    </location>
    <ligand>
        <name>substrate</name>
    </ligand>
</feature>
<dbReference type="InterPro" id="IPR016192">
    <property type="entry name" value="APOBEC/CMP_deaminase_Zn-bd"/>
</dbReference>
<keyword evidence="12" id="KW-0378">Hydrolase</keyword>
<evidence type="ECO:0000313" key="17">
    <source>
        <dbReference type="EMBL" id="KIX11384.1"/>
    </source>
</evidence>
<feature type="binding site" evidence="14">
    <location>
        <position position="287"/>
    </location>
    <ligand>
        <name>substrate</name>
    </ligand>
</feature>
<feature type="binding site" evidence="14">
    <location>
        <position position="215"/>
    </location>
    <ligand>
        <name>NADP(+)</name>
        <dbReference type="ChEBI" id="CHEBI:58349"/>
    </ligand>
</feature>
<dbReference type="FunCoup" id="A0A0D2IZD2">
    <property type="interactions" value="511"/>
</dbReference>
<comment type="catalytic activity">
    <reaction evidence="12">
        <text>5-amino-6-(5-phospho-D-ribitylamino)uracil + NADP(+) = 5-amino-6-(5-phospho-D-ribosylamino)uracil + NADPH + H(+)</text>
        <dbReference type="Rhea" id="RHEA:17845"/>
        <dbReference type="ChEBI" id="CHEBI:15378"/>
        <dbReference type="ChEBI" id="CHEBI:57783"/>
        <dbReference type="ChEBI" id="CHEBI:58349"/>
        <dbReference type="ChEBI" id="CHEBI:58421"/>
        <dbReference type="ChEBI" id="CHEBI:58453"/>
        <dbReference type="EC" id="1.1.1.193"/>
    </reaction>
</comment>
<feature type="binding site" evidence="15">
    <location>
        <position position="69"/>
    </location>
    <ligand>
        <name>Zn(2+)</name>
        <dbReference type="ChEBI" id="CHEBI:29105"/>
        <note>catalytic</note>
    </ligand>
</feature>
<protein>
    <recommendedName>
        <fullName evidence="12">Riboflavin biosynthesis protein RibD</fullName>
    </recommendedName>
    <domain>
        <recommendedName>
            <fullName evidence="12">Diaminohydroxyphosphoribosylaminopyrimidine deaminase</fullName>
            <shortName evidence="12">DRAP deaminase</shortName>
            <ecNumber evidence="12">3.5.4.26</ecNumber>
        </recommendedName>
        <alternativeName>
            <fullName evidence="12">Riboflavin-specific deaminase</fullName>
        </alternativeName>
    </domain>
    <domain>
        <recommendedName>
            <fullName evidence="12">5-amino-6-(5-phosphoribosylamino)uracil reductase</fullName>
            <ecNumber evidence="12">1.1.1.193</ecNumber>
        </recommendedName>
        <alternativeName>
            <fullName evidence="12">HTP reductase</fullName>
        </alternativeName>
    </domain>
</protein>
<dbReference type="UniPathway" id="UPA00275">
    <property type="reaction ID" value="UER00401"/>
</dbReference>
<sequence>MRRALRLARKGLGRSSPNPAVGAVVVNRGKVVGQGFHALAGTPHAEVLALRQAGEEAKGGEIFVTLEPCHHQGRTPPCTRAILEAGIKRVVFGASDPNPRVAGGGGAFLASKGLEVLSGVLVDDCLQEHRFFFKHITTGRPYVLLKTAATLDGKTAAASGDSRWITGEQSRRYVHRLRNLLDCICVGSGTLRADDPSLTCRLKGGRNPLRVVVDTGLSIELPAKVLDASEKGGCLIACGPEASQAKIDSLTQIGAKVVRLPLLNGRVDLGALLDHLGKLGVTSMLLEGGATLAFSFVSQGLVDEVNYFFAPKLIGGQTAPSMLGGEGFTRMARAVQLEKPVIRRFGPDIMLSSRVLPS</sequence>
<dbReference type="Pfam" id="PF01872">
    <property type="entry name" value="RibD_C"/>
    <property type="match status" value="1"/>
</dbReference>
<proteinExistence type="inferred from homology"/>
<dbReference type="InterPro" id="IPR050765">
    <property type="entry name" value="Riboflavin_Biosynth_HTPR"/>
</dbReference>
<dbReference type="InterPro" id="IPR002125">
    <property type="entry name" value="CMP_dCMP_dom"/>
</dbReference>
<evidence type="ECO:0000256" key="3">
    <source>
        <dbReference type="ARBA" id="ARBA00004910"/>
    </source>
</evidence>
<dbReference type="NCBIfam" id="TIGR00227">
    <property type="entry name" value="ribD_Cterm"/>
    <property type="match status" value="1"/>
</dbReference>
<dbReference type="InterPro" id="IPR002734">
    <property type="entry name" value="RibDG_C"/>
</dbReference>
<keyword evidence="8 12" id="KW-0862">Zinc</keyword>
<dbReference type="GO" id="GO:0009231">
    <property type="term" value="P:riboflavin biosynthetic process"/>
    <property type="evidence" value="ECO:0007669"/>
    <property type="project" value="UniProtKB-UniPathway"/>
</dbReference>
<evidence type="ECO:0000256" key="15">
    <source>
        <dbReference type="PIRSR" id="PIRSR006769-3"/>
    </source>
</evidence>
<dbReference type="PANTHER" id="PTHR38011">
    <property type="entry name" value="DIHYDROFOLATE REDUCTASE FAMILY PROTEIN (AFU_ORTHOLOGUE AFUA_8G06820)"/>
    <property type="match status" value="1"/>
</dbReference>
<evidence type="ECO:0000256" key="12">
    <source>
        <dbReference type="PIRNR" id="PIRNR006769"/>
    </source>
</evidence>
<feature type="binding site" evidence="15">
    <location>
        <position position="44"/>
    </location>
    <ligand>
        <name>Zn(2+)</name>
        <dbReference type="ChEBI" id="CHEBI:29105"/>
        <note>catalytic</note>
    </ligand>
</feature>
<evidence type="ECO:0000256" key="2">
    <source>
        <dbReference type="ARBA" id="ARBA00004882"/>
    </source>
</evidence>
<evidence type="ECO:0000256" key="8">
    <source>
        <dbReference type="ARBA" id="ARBA00022833"/>
    </source>
</evidence>
<evidence type="ECO:0000256" key="5">
    <source>
        <dbReference type="ARBA" id="ARBA00007417"/>
    </source>
</evidence>
<comment type="caution">
    <text evidence="17">The sequence shown here is derived from an EMBL/GenBank/DDBJ whole genome shotgun (WGS) entry which is preliminary data.</text>
</comment>
<feature type="binding site" evidence="14">
    <location>
        <position position="162"/>
    </location>
    <ligand>
        <name>substrate</name>
    </ligand>
</feature>
<dbReference type="GO" id="GO:0008270">
    <property type="term" value="F:zinc ion binding"/>
    <property type="evidence" value="ECO:0007669"/>
    <property type="project" value="InterPro"/>
</dbReference>
<feature type="binding site" evidence="14">
    <location>
        <begin position="289"/>
        <end position="295"/>
    </location>
    <ligand>
        <name>NADP(+)</name>
        <dbReference type="ChEBI" id="CHEBI:58349"/>
    </ligand>
</feature>
<dbReference type="GO" id="GO:0008835">
    <property type="term" value="F:diaminohydroxyphosphoribosylaminopyrimidine deaminase activity"/>
    <property type="evidence" value="ECO:0007669"/>
    <property type="project" value="UniProtKB-EC"/>
</dbReference>
<gene>
    <name evidence="17" type="ORF">X474_24175</name>
</gene>
<organism evidence="17 18">
    <name type="scientific">Dethiosulfatarculus sandiegensis</name>
    <dbReference type="NCBI Taxonomy" id="1429043"/>
    <lineage>
        <taxon>Bacteria</taxon>
        <taxon>Pseudomonadati</taxon>
        <taxon>Thermodesulfobacteriota</taxon>
        <taxon>Desulfarculia</taxon>
        <taxon>Desulfarculales</taxon>
        <taxon>Desulfarculaceae</taxon>
        <taxon>Dethiosulfatarculus</taxon>
    </lineage>
</organism>
<comment type="similarity">
    <text evidence="4 12">In the N-terminal section; belongs to the cytidine and deoxycytidylate deaminase family.</text>
</comment>
<dbReference type="STRING" id="1429043.X474_24175"/>
<feature type="binding site" evidence="14">
    <location>
        <position position="201"/>
    </location>
    <ligand>
        <name>substrate</name>
    </ligand>
</feature>
<comment type="pathway">
    <text evidence="3 12">Cofactor biosynthesis; riboflavin biosynthesis; 5-amino-6-(D-ribitylamino)uracil from GTP: step 3/4.</text>
</comment>
<dbReference type="PROSITE" id="PS00903">
    <property type="entry name" value="CYT_DCMP_DEAMINASES_1"/>
    <property type="match status" value="1"/>
</dbReference>
<evidence type="ECO:0000256" key="7">
    <source>
        <dbReference type="ARBA" id="ARBA00022723"/>
    </source>
</evidence>
<keyword evidence="10 12" id="KW-0560">Oxidoreductase</keyword>
<feature type="domain" description="CMP/dCMP-type deaminase" evidence="16">
    <location>
        <begin position="1"/>
        <end position="117"/>
    </location>
</feature>
<evidence type="ECO:0000256" key="14">
    <source>
        <dbReference type="PIRSR" id="PIRSR006769-2"/>
    </source>
</evidence>
<dbReference type="Gene3D" id="3.40.140.10">
    <property type="entry name" value="Cytidine Deaminase, domain 2"/>
    <property type="match status" value="1"/>
</dbReference>
<evidence type="ECO:0000256" key="4">
    <source>
        <dbReference type="ARBA" id="ARBA00005259"/>
    </source>
</evidence>
<dbReference type="EC" id="1.1.1.193" evidence="12"/>
<dbReference type="AlphaFoldDB" id="A0A0D2IZD2"/>
<feature type="binding site" evidence="14">
    <location>
        <position position="148"/>
    </location>
    <ligand>
        <name>NADP(+)</name>
        <dbReference type="ChEBI" id="CHEBI:58349"/>
    </ligand>
</feature>
<dbReference type="SUPFAM" id="SSF53597">
    <property type="entry name" value="Dihydrofolate reductase-like"/>
    <property type="match status" value="1"/>
</dbReference>
<comment type="cofactor">
    <cofactor evidence="12 15">
        <name>Zn(2+)</name>
        <dbReference type="ChEBI" id="CHEBI:29105"/>
    </cofactor>
    <text evidence="12 15">Binds 1 zinc ion.</text>
</comment>
<feature type="active site" description="Proton donor" evidence="13">
    <location>
        <position position="46"/>
    </location>
</feature>
<keyword evidence="6 12" id="KW-0686">Riboflavin biosynthesis</keyword>
<keyword evidence="7 12" id="KW-0479">Metal-binding</keyword>
<evidence type="ECO:0000256" key="1">
    <source>
        <dbReference type="ARBA" id="ARBA00002151"/>
    </source>
</evidence>
<keyword evidence="11" id="KW-0511">Multifunctional enzyme</keyword>
<evidence type="ECO:0000313" key="18">
    <source>
        <dbReference type="Proteomes" id="UP000032233"/>
    </source>
</evidence>
<evidence type="ECO:0000259" key="16">
    <source>
        <dbReference type="PROSITE" id="PS51747"/>
    </source>
</evidence>
<dbReference type="Proteomes" id="UP000032233">
    <property type="component" value="Unassembled WGS sequence"/>
</dbReference>
<dbReference type="Gene3D" id="3.40.430.10">
    <property type="entry name" value="Dihydrofolate Reductase, subunit A"/>
    <property type="match status" value="1"/>
</dbReference>
<comment type="function">
    <text evidence="1 12">Converts 2,5-diamino-6-(ribosylamino)-4(3h)-pyrimidinone 5'-phosphate into 5-amino-6-(ribosylamino)-2,4(1h,3h)-pyrimidinedione 5'-phosphate.</text>
</comment>
<dbReference type="EMBL" id="AZAC01000056">
    <property type="protein sequence ID" value="KIX11384.1"/>
    <property type="molecule type" value="Genomic_DNA"/>
</dbReference>
<dbReference type="InParanoid" id="A0A0D2IZD2"/>
<evidence type="ECO:0000256" key="13">
    <source>
        <dbReference type="PIRSR" id="PIRSR006769-1"/>
    </source>
</evidence>
<evidence type="ECO:0000256" key="9">
    <source>
        <dbReference type="ARBA" id="ARBA00022857"/>
    </source>
</evidence>
<dbReference type="GO" id="GO:0008703">
    <property type="term" value="F:5-amino-6-(5-phosphoribosylamino)uracil reductase activity"/>
    <property type="evidence" value="ECO:0007669"/>
    <property type="project" value="UniProtKB-EC"/>
</dbReference>
<feature type="binding site" evidence="15">
    <location>
        <position position="78"/>
    </location>
    <ligand>
        <name>Zn(2+)</name>
        <dbReference type="ChEBI" id="CHEBI:29105"/>
        <note>catalytic</note>
    </ligand>
</feature>
<comment type="similarity">
    <text evidence="5 12">In the C-terminal section; belongs to the HTP reductase family.</text>
</comment>
<accession>A0A0D2IZD2</accession>
<comment type="pathway">
    <text evidence="2 12">Cofactor biosynthesis; riboflavin biosynthesis; 5-amino-6-(D-ribitylamino)uracil from GTP: step 2/4.</text>
</comment>
<dbReference type="PATRIC" id="fig|1429043.3.peg.5112"/>
<dbReference type="InterPro" id="IPR011549">
    <property type="entry name" value="RibD_C"/>
</dbReference>